<dbReference type="PIRSF" id="PIRSF014899">
    <property type="entry name" value="UCP014899"/>
    <property type="match status" value="1"/>
</dbReference>
<proteinExistence type="predicted"/>
<comment type="caution">
    <text evidence="2">The sequence shown here is derived from an EMBL/GenBank/DDBJ whole genome shotgun (WGS) entry which is preliminary data.</text>
</comment>
<dbReference type="PANTHER" id="PTHR35596">
    <property type="entry name" value="DUF2263 DOMAIN-CONTAINING PROTEIN"/>
    <property type="match status" value="1"/>
</dbReference>
<dbReference type="NCBIfam" id="TIGR02452">
    <property type="entry name" value="TIGR02452 family protein"/>
    <property type="match status" value="1"/>
</dbReference>
<dbReference type="Proteomes" id="UP001362999">
    <property type="component" value="Unassembled WGS sequence"/>
</dbReference>
<accession>A0AAW0BSI8</accession>
<gene>
    <name evidence="2" type="ORF">R3P38DRAFT_2936722</name>
</gene>
<dbReference type="Gene3D" id="3.40.220.10">
    <property type="entry name" value="Leucine Aminopeptidase, subunit E, domain 1"/>
    <property type="match status" value="1"/>
</dbReference>
<evidence type="ECO:0000313" key="3">
    <source>
        <dbReference type="Proteomes" id="UP001362999"/>
    </source>
</evidence>
<reference evidence="2 3" key="1">
    <citation type="journal article" date="2024" name="J Genomics">
        <title>Draft genome sequencing and assembly of Favolaschia claudopus CIRM-BRFM 2984 isolated from oak limbs.</title>
        <authorList>
            <person name="Navarro D."/>
            <person name="Drula E."/>
            <person name="Chaduli D."/>
            <person name="Cazenave R."/>
            <person name="Ahrendt S."/>
            <person name="Wang J."/>
            <person name="Lipzen A."/>
            <person name="Daum C."/>
            <person name="Barry K."/>
            <person name="Grigoriev I.V."/>
            <person name="Favel A."/>
            <person name="Rosso M.N."/>
            <person name="Martin F."/>
        </authorList>
    </citation>
    <scope>NUCLEOTIDE SEQUENCE [LARGE SCALE GENOMIC DNA]</scope>
    <source>
        <strain evidence="2 3">CIRM-BRFM 2984</strain>
    </source>
</reference>
<dbReference type="PANTHER" id="PTHR35596:SF1">
    <property type="entry name" value="MICROBIAL-TYPE PARG CATALYTIC DOMAIN-CONTAINING PROTEIN"/>
    <property type="match status" value="1"/>
</dbReference>
<dbReference type="InterPro" id="IPR012664">
    <property type="entry name" value="CHP02452"/>
</dbReference>
<dbReference type="AlphaFoldDB" id="A0AAW0BSI8"/>
<sequence>MSSRTLNAAPPAIIARPREDLKTIAQQTLSAVKRGFFQVDGDPEGKSHILQDLSSEPNSTVYINETDLDDWETSHASRKKMKIPTRFVVYQATTIEAIRFCLSNPVDSSTSQAASNVDHTRPVILNFASATSPGGSFLAGARAQEESLARSSNLHSSLSSASALPFYAAHRKHPDPRSTHAMVFTRNVRFVRDDAGAWVAPLDVDVLTSAAVNVNALRKSLHIRGEDTPLPQDTAAEVAAIMRERMARILFAMARAGAEDIVLGSFGTGAFRNNVEFVAQTWADLLHGEVAPFKNVFRRVVFAIVDRGTWNLFGEVFEEAGENHE</sequence>
<dbReference type="InterPro" id="IPR043472">
    <property type="entry name" value="Macro_dom-like"/>
</dbReference>
<dbReference type="Pfam" id="PF10021">
    <property type="entry name" value="PARG_cat_microb"/>
    <property type="match status" value="1"/>
</dbReference>
<dbReference type="InterPro" id="IPR019261">
    <property type="entry name" value="PARG_cat_microbial"/>
</dbReference>
<evidence type="ECO:0000259" key="1">
    <source>
        <dbReference type="Pfam" id="PF10021"/>
    </source>
</evidence>
<protein>
    <submittedName>
        <fullName evidence="2">DUF2263 domain-containing protein</fullName>
    </submittedName>
</protein>
<keyword evidence="3" id="KW-1185">Reference proteome</keyword>
<dbReference type="SUPFAM" id="SSF52949">
    <property type="entry name" value="Macro domain-like"/>
    <property type="match status" value="1"/>
</dbReference>
<evidence type="ECO:0000313" key="2">
    <source>
        <dbReference type="EMBL" id="KAK7028473.1"/>
    </source>
</evidence>
<dbReference type="EMBL" id="JAWWNJ010000028">
    <property type="protein sequence ID" value="KAK7028473.1"/>
    <property type="molecule type" value="Genomic_DNA"/>
</dbReference>
<name>A0AAW0BSI8_9AGAR</name>
<organism evidence="2 3">
    <name type="scientific">Favolaschia claudopus</name>
    <dbReference type="NCBI Taxonomy" id="2862362"/>
    <lineage>
        <taxon>Eukaryota</taxon>
        <taxon>Fungi</taxon>
        <taxon>Dikarya</taxon>
        <taxon>Basidiomycota</taxon>
        <taxon>Agaricomycotina</taxon>
        <taxon>Agaricomycetes</taxon>
        <taxon>Agaricomycetidae</taxon>
        <taxon>Agaricales</taxon>
        <taxon>Marasmiineae</taxon>
        <taxon>Mycenaceae</taxon>
        <taxon>Favolaschia</taxon>
    </lineage>
</organism>
<feature type="domain" description="Microbial-type PARG catalytic" evidence="1">
    <location>
        <begin position="25"/>
        <end position="193"/>
    </location>
</feature>